<dbReference type="Gene3D" id="2.40.30.10">
    <property type="entry name" value="Translation factors"/>
    <property type="match status" value="2"/>
</dbReference>
<dbReference type="Pfam" id="PF00297">
    <property type="entry name" value="Ribosomal_L3"/>
    <property type="match status" value="1"/>
</dbReference>
<proteinExistence type="inferred from homology"/>
<evidence type="ECO:0000313" key="6">
    <source>
        <dbReference type="EMBL" id="KKN93585.1"/>
    </source>
</evidence>
<dbReference type="PANTHER" id="PTHR11229:SF16">
    <property type="entry name" value="LARGE RIBOSOMAL SUBUNIT PROTEIN UL3C"/>
    <property type="match status" value="1"/>
</dbReference>
<evidence type="ECO:0000256" key="3">
    <source>
        <dbReference type="ARBA" id="ARBA00022884"/>
    </source>
</evidence>
<evidence type="ECO:0000256" key="4">
    <source>
        <dbReference type="ARBA" id="ARBA00022980"/>
    </source>
</evidence>
<dbReference type="AlphaFoldDB" id="A0A0F9UK05"/>
<sequence>MDEDRAMPGFQLFIKLFINMKFILGQKLKMAQIFDEKRNVIPVTLIEAGPCQVLQIKTKEPNSIAKRELQDKKPRTSENSVRGIDGYEAIQIGFQKLKEKKVKKPQKQKPFRYIREFRGDIDISRYKVGNIIDVSIFEEGDEVSVSGISKGKGFQGAVKRWGFAGRGASHGVKHEARTLGSVGSSFPERVIKGRKMPGRMGSERITVKNLKIAKVDSKNNILVVTGAIPGRKGTLIEIRG</sequence>
<reference evidence="6" key="1">
    <citation type="journal article" date="2015" name="Nature">
        <title>Complex archaea that bridge the gap between prokaryotes and eukaryotes.</title>
        <authorList>
            <person name="Spang A."/>
            <person name="Saw J.H."/>
            <person name="Jorgensen S.L."/>
            <person name="Zaremba-Niedzwiedzka K."/>
            <person name="Martijn J."/>
            <person name="Lind A.E."/>
            <person name="van Eijk R."/>
            <person name="Schleper C."/>
            <person name="Guy L."/>
            <person name="Ettema T.J."/>
        </authorList>
    </citation>
    <scope>NUCLEOTIDE SEQUENCE</scope>
</reference>
<dbReference type="GO" id="GO:0019843">
    <property type="term" value="F:rRNA binding"/>
    <property type="evidence" value="ECO:0007669"/>
    <property type="project" value="UniProtKB-KW"/>
</dbReference>
<gene>
    <name evidence="6" type="ORF">LCGC14_0197770</name>
</gene>
<comment type="similarity">
    <text evidence="1">Belongs to the universal ribosomal protein uL3 family.</text>
</comment>
<dbReference type="GO" id="GO:0003735">
    <property type="term" value="F:structural constituent of ribosome"/>
    <property type="evidence" value="ECO:0007669"/>
    <property type="project" value="InterPro"/>
</dbReference>
<accession>A0A0F9UK05</accession>
<dbReference type="EMBL" id="LAZR01000085">
    <property type="protein sequence ID" value="KKN93585.1"/>
    <property type="molecule type" value="Genomic_DNA"/>
</dbReference>
<evidence type="ECO:0000256" key="5">
    <source>
        <dbReference type="ARBA" id="ARBA00023274"/>
    </source>
</evidence>
<dbReference type="FunFam" id="2.40.30.10:FF:000004">
    <property type="entry name" value="50S ribosomal protein L3"/>
    <property type="match status" value="1"/>
</dbReference>
<organism evidence="6">
    <name type="scientific">marine sediment metagenome</name>
    <dbReference type="NCBI Taxonomy" id="412755"/>
    <lineage>
        <taxon>unclassified sequences</taxon>
        <taxon>metagenomes</taxon>
        <taxon>ecological metagenomes</taxon>
    </lineage>
</organism>
<dbReference type="InterPro" id="IPR000597">
    <property type="entry name" value="Ribosomal_uL3"/>
</dbReference>
<evidence type="ECO:0000256" key="1">
    <source>
        <dbReference type="ARBA" id="ARBA00006540"/>
    </source>
</evidence>
<name>A0A0F9UK05_9ZZZZ</name>
<dbReference type="GO" id="GO:0006412">
    <property type="term" value="P:translation"/>
    <property type="evidence" value="ECO:0007669"/>
    <property type="project" value="InterPro"/>
</dbReference>
<dbReference type="Gene3D" id="3.30.160.810">
    <property type="match status" value="1"/>
</dbReference>
<dbReference type="PANTHER" id="PTHR11229">
    <property type="entry name" value="50S RIBOSOMAL PROTEIN L3"/>
    <property type="match status" value="1"/>
</dbReference>
<dbReference type="SUPFAM" id="SSF50447">
    <property type="entry name" value="Translation proteins"/>
    <property type="match status" value="1"/>
</dbReference>
<evidence type="ECO:0008006" key="7">
    <source>
        <dbReference type="Google" id="ProtNLM"/>
    </source>
</evidence>
<comment type="caution">
    <text evidence="6">The sequence shown here is derived from an EMBL/GenBank/DDBJ whole genome shotgun (WGS) entry which is preliminary data.</text>
</comment>
<dbReference type="NCBIfam" id="TIGR03625">
    <property type="entry name" value="L3_bact"/>
    <property type="match status" value="1"/>
</dbReference>
<dbReference type="InterPro" id="IPR019927">
    <property type="entry name" value="Ribosomal_uL3_bac/org-type"/>
</dbReference>
<keyword evidence="4" id="KW-0689">Ribosomal protein</keyword>
<dbReference type="GO" id="GO:0022625">
    <property type="term" value="C:cytosolic large ribosomal subunit"/>
    <property type="evidence" value="ECO:0007669"/>
    <property type="project" value="TreeGrafter"/>
</dbReference>
<dbReference type="InterPro" id="IPR009000">
    <property type="entry name" value="Transl_B-barrel_sf"/>
</dbReference>
<protein>
    <recommendedName>
        <fullName evidence="7">50S ribosomal protein L3</fullName>
    </recommendedName>
</protein>
<evidence type="ECO:0000256" key="2">
    <source>
        <dbReference type="ARBA" id="ARBA00022730"/>
    </source>
</evidence>
<keyword evidence="5" id="KW-0687">Ribonucleoprotein</keyword>
<keyword evidence="2" id="KW-0699">rRNA-binding</keyword>
<keyword evidence="3" id="KW-0694">RNA-binding</keyword>